<evidence type="ECO:0000313" key="6">
    <source>
        <dbReference type="EMBL" id="ACD22726.1"/>
    </source>
</evidence>
<accession>B2TKH9</accession>
<feature type="transmembrane region" description="Helical" evidence="3">
    <location>
        <begin position="555"/>
        <end position="575"/>
    </location>
</feature>
<dbReference type="SUPFAM" id="SSF69279">
    <property type="entry name" value="Phage tail proteins"/>
    <property type="match status" value="1"/>
</dbReference>
<protein>
    <submittedName>
        <fullName evidence="6">YD repeat protein</fullName>
    </submittedName>
</protein>
<dbReference type="Pfam" id="PF25023">
    <property type="entry name" value="TEN_YD-shell"/>
    <property type="match status" value="1"/>
</dbReference>
<keyword evidence="3" id="KW-0472">Membrane</keyword>
<keyword evidence="2" id="KW-0175">Coiled coil</keyword>
<dbReference type="EMBL" id="CP001056">
    <property type="protein sequence ID" value="ACD22726.1"/>
    <property type="molecule type" value="Genomic_DNA"/>
</dbReference>
<name>B2TKH9_CLOBB</name>
<dbReference type="PATRIC" id="fig|935198.13.peg.1562"/>
<dbReference type="InterPro" id="IPR006530">
    <property type="entry name" value="YD"/>
</dbReference>
<dbReference type="KEGG" id="cbk:CLL_A1616"/>
<gene>
    <name evidence="6" type="ordered locus">CLL_A1616</name>
</gene>
<dbReference type="HOGENOM" id="CLU_000931_0_0_9"/>
<evidence type="ECO:0000256" key="1">
    <source>
        <dbReference type="ARBA" id="ARBA00022737"/>
    </source>
</evidence>
<reference evidence="6" key="1">
    <citation type="submission" date="2009-06" db="EMBL/GenBank/DDBJ databases">
        <authorList>
            <consortium name="US DOE Joint Genome Institute (JGI-PGF)"/>
            <person name="Lucas S."/>
            <person name="Copeland A."/>
            <person name="Lapidus A."/>
            <person name="Glavina del Rio T."/>
            <person name="Dalin E."/>
            <person name="Tice H."/>
            <person name="Bruce D."/>
            <person name="Goodwin L."/>
            <person name="Pitluck S."/>
            <person name="Kyrpides N."/>
            <person name="Mavromatis K."/>
            <person name="Ivanova N."/>
            <person name="Saunders E."/>
            <person name="Brettin T."/>
            <person name="Detter J.C."/>
            <person name="Han C."/>
            <person name="Larimer F."/>
            <person name="Land M."/>
            <person name="Hauser L."/>
            <person name="Markowitz V."/>
            <person name="Cheng J.-F."/>
            <person name="Hugenholtz P."/>
            <person name="Woyke T."/>
            <person name="Wu D."/>
            <person name="Gronow S."/>
            <person name="Klenk H.-P."/>
            <person name="Eisen J.A."/>
        </authorList>
    </citation>
    <scope>NUCLEOTIDE SEQUENCE</scope>
    <source>
        <strain evidence="6">Eklund 17B</strain>
    </source>
</reference>
<evidence type="ECO:0000259" key="4">
    <source>
        <dbReference type="Pfam" id="PF20148"/>
    </source>
</evidence>
<dbReference type="PANTHER" id="PTHR32305">
    <property type="match status" value="1"/>
</dbReference>
<dbReference type="InterPro" id="IPR050708">
    <property type="entry name" value="T6SS_VgrG/RHS"/>
</dbReference>
<dbReference type="Pfam" id="PF05593">
    <property type="entry name" value="RHS_repeat"/>
    <property type="match status" value="1"/>
</dbReference>
<evidence type="ECO:0000259" key="5">
    <source>
        <dbReference type="Pfam" id="PF25023"/>
    </source>
</evidence>
<sequence>MLLIYKEFNIDIPYEAIRVEDMKITMSLNDHGQLYIKLLIAEGKVAEYTNKDLSNEKIAVSNKNESDNSKLFIGKIRNVHMVYENDVLMMELNCISFTKQFDIKKNSRTFCNLDMTYNEVIDKVLESYDKKNYVYNLENNDKIGEFILQYEETDWEFLKRIASHFNALLVPEVTEEYGRFYFGLPELYKKNEIILEDYEVLKDIDSYNKREYLGLEDNFIQEYTKWTVVCNENLLLGEKVIFNNISCIVSKIDIEIYKEEVRKIYTLCIKRGLRSIYKTNKKIFGMGLPATVKDVQGNTMSVHFHIDEKNELHSNEKYFTYAIESSSWYCMPEKESIVHIYFPTNDESEAIAVHAVRNTDANGQYSSKTQNPDIKSFSHTAGSGMALSPSDINFAADNSNSVAVNMSQSGDISICGQNVNIIASEDIQLGMRDGAGGEEALKPQVIQLSAGKKIGISKGNICGIEIVDETFIQGPLIKYEGTIKDAIELPEAIANRNKDDEARINDINAQAEAVERQKVQEAKNKTGFGVFACVVGAVAIVAAGAAIVATGGVGTVAAVALVSGTFSAISGAAMAKEGMQDYAKALDSGDFSRSSNFVRDTVFGGNDTLYNLVTYGAVLVSGVCITILSAGATAEFEGAMTKEAMQAATKKVIKEAIKPAIKKAAMDAIGDIGLNAMMDYGQDGRIDMSPIDYIKSACTVGGSGGLNNGVINGLKKVEKVGLGCKTIGKLRVLGDTAISSLTDYATTGESDISKNLLRSYVSNKFCFSDPVDGATGSLYIPATDIVLPDINYEFKIERKYESVNPRVGVLGKCWTTNFETTIEIKDNSAYVLCTDGHIETFNKINDEWVNDKDAAEIYTLKAKKDRWIFKSHIDKKIYTYDLLGKILKVTDKIGNELTFTYVENHIETLTTFSNYKLFFTYKDNKVIQIKDELGRTVQYRYNGNYLTEVIHVDQGITRYTYNEEGFIDSITDQNGQTYTKNFFDKKGRVIRQDFPNNDNCVITYDDINKEVSFYYEQSKRTEKTRFNKDGLITHLFYEDGTTEEFKYDEYENKNYIKDRNGFETFKLFNEYGSLLKETLSNGLVKEYVYDEEQNLLNERDNLGKEILFTYDNKGNLLEKKTKISVGEYKTESYTYDSYGRITAKVDGNGNISNYEYDSGSFIEGKKGKDPVRVITNSGYDYEYEYDEVGRNTSISTDYGTIEFGYNNLDYVSKIKDGNGNVTLKYYDKMGNLISIYTPNACLNNKQNGQGYYYKYDHMDRLISIKNPLGIIDKSIRDSEGNIIKEINPNYYDDKTDNGLGIEHVYDKDNRKIKTIYLDGGIERFYYDANGNVIRHISPEYYNKETDNGTGFSYTYDSMNKLTSIYNEETGITEKTFEYDLHGNIIKEIDNDKNATLFKYDLANNLIEKNVPVEIIDIDSNESADNNNLESKTKYQVTSYCYDKNGNKILEKHGIDAIFEDEICNNYNEIYFTYDKENRLIEVKDKCGAKARYKYDCLNNKIYESFKINDTTNKIIHYVYDKVGNLIEKKEEIDGKFISSKNKGKNIWSITKYEYDKNGNLTKIITPKGYEIVKVYDEIDRIIEEHEKDETNNIFRSRVYAYDKANNIISINEYSGEEAKLINSKYSSEFNYDLDILKRYENKKENEKLLKELDFKIDKRKKNYTYDSQNRLTHFTNVSGNTARLFYDKNDRIIKQVLPKQYDETKDNGVGTTYKYNIKGQVVEVKNALGETVTKNTYDPKGNLKTSVDGENNKVEYTYTLLGQIKDVVTPNSKKEERLAQSYKYDARGNITGITDGNGNETSYLLDDWGRIIQITTPEGGIEKYTYDYAANITSTTDANGGIIEYFYNSLGQVCEIKDQEGNSEYFYYDEEGNLIKHIDRNENIVNRKYNIDRNIVSVEAYKLDNKAIENEKILLKNSETLSLEQGKPKRSRDFRKRVLENLERKEKGLENSYPYKTENNINNNSNDEVNEYEKYKLNVINQRFKYNPDGTLNNAYTGNMMYNYTYNDEKLLESKSASGRTLISYTYDKNNNIKSIKDITGKSSIYSYDNANRVKTIVDDNQNTLASYDYYQNDNIKTVTLGNGIKSDYTYDGDGNVESLVTITSTGEVLVDYKYAYDLNGSRLQKVSSKHKNFYSYDSMNRLVGSSYDDRCESFTYDKVGNRLSKTTNDITEKYVYNVKNQLKELHNKNGVNYFTYDKQGNTIKEETTTGNNIFEYNTLNQAVKAITKEGNTLVSRYDTEDLRTEIEENEKLSKFIFNKNGDILVETDSDNNVISKFTRGYEIVAAEIADKTNSSINYSLSRYYYCVDEQGSTAFIIDENQKVRNEYYYDAFGNVLDSREEVHNRITYTGQQFDGITQQYYLRARYYNPVIGRFTQEDVYRGDGLNLYAYCGNNPVRYYDPSGYIKDWVTPKNNNDLLNIYSSNMSQADKNKLLGVDIIEVEKFDIENFIKNPPSGDDVINIMFNIDGNKALKKNKDGSLGLLNEHMIEQNIILNKLSIEHTDVLTDNLDFAKNVYSVQGSTSKTMVNSFRSKGKTKLSNMPNTGSGHTPHALDTCGGGSANMFLNSFRNSYANGTMGKSLNTHINDIVPGKEHVFELTVSIKNSSGKPVKLPLEQFLEQNGQQLNKSKCKSK</sequence>
<reference evidence="6" key="2">
    <citation type="submission" date="2009-08" db="EMBL/GenBank/DDBJ databases">
        <authorList>
            <person name="Shrivastava S."/>
            <person name="Brinkac L.M."/>
            <person name="Dodson R.J."/>
            <person name="Harkins D.M."/>
            <person name="Durkin A.S."/>
            <person name="Sutton G."/>
        </authorList>
    </citation>
    <scope>NUCLEOTIDE SEQUENCE</scope>
    <source>
        <strain evidence="6">Eklund 17B</strain>
    </source>
</reference>
<evidence type="ECO:0000256" key="2">
    <source>
        <dbReference type="SAM" id="Coils"/>
    </source>
</evidence>
<feature type="transmembrane region" description="Helical" evidence="3">
    <location>
        <begin position="526"/>
        <end position="549"/>
    </location>
</feature>
<feature type="domain" description="Teneurin-like YD-shell" evidence="5">
    <location>
        <begin position="2128"/>
        <end position="2397"/>
    </location>
</feature>
<dbReference type="InterPro" id="IPR022385">
    <property type="entry name" value="Rhs_assc_core"/>
</dbReference>
<feature type="domain" description="DUF6531" evidence="4">
    <location>
        <begin position="769"/>
        <end position="841"/>
    </location>
</feature>
<evidence type="ECO:0000256" key="3">
    <source>
        <dbReference type="SAM" id="Phobius"/>
    </source>
</evidence>
<dbReference type="Pfam" id="PF20148">
    <property type="entry name" value="DUF6531"/>
    <property type="match status" value="1"/>
</dbReference>
<dbReference type="PANTHER" id="PTHR32305:SF15">
    <property type="entry name" value="PROTEIN RHSA-RELATED"/>
    <property type="match status" value="1"/>
</dbReference>
<feature type="coiled-coil region" evidence="2">
    <location>
        <begin position="497"/>
        <end position="524"/>
    </location>
</feature>
<keyword evidence="3" id="KW-1133">Transmembrane helix</keyword>
<feature type="transmembrane region" description="Helical" evidence="3">
    <location>
        <begin position="609"/>
        <end position="632"/>
    </location>
</feature>
<proteinExistence type="predicted"/>
<dbReference type="InterPro" id="IPR045351">
    <property type="entry name" value="DUF6531"/>
</dbReference>
<organism evidence="6">
    <name type="scientific">Clostridium botulinum (strain Eklund 17B / Type B)</name>
    <dbReference type="NCBI Taxonomy" id="935198"/>
    <lineage>
        <taxon>Bacteria</taxon>
        <taxon>Bacillati</taxon>
        <taxon>Bacillota</taxon>
        <taxon>Clostridia</taxon>
        <taxon>Eubacteriales</taxon>
        <taxon>Clostridiaceae</taxon>
        <taxon>Clostridium</taxon>
    </lineage>
</organism>
<dbReference type="Gene3D" id="2.180.10.10">
    <property type="entry name" value="RHS repeat-associated core"/>
    <property type="match status" value="4"/>
</dbReference>
<keyword evidence="1" id="KW-0677">Repeat</keyword>
<keyword evidence="3" id="KW-0812">Transmembrane</keyword>
<dbReference type="NCBIfam" id="TIGR01643">
    <property type="entry name" value="YD_repeat_2x"/>
    <property type="match status" value="4"/>
</dbReference>
<accession>U4P4X8</accession>
<dbReference type="NCBIfam" id="TIGR03696">
    <property type="entry name" value="Rhs_assc_core"/>
    <property type="match status" value="1"/>
</dbReference>
<dbReference type="InterPro" id="IPR031325">
    <property type="entry name" value="RHS_repeat"/>
</dbReference>
<dbReference type="Gene3D" id="3.55.50.10">
    <property type="entry name" value="Baseplate protein-like domains"/>
    <property type="match status" value="1"/>
</dbReference>
<dbReference type="InterPro" id="IPR056823">
    <property type="entry name" value="TEN-like_YD-shell"/>
</dbReference>